<dbReference type="Gene3D" id="2.40.70.10">
    <property type="entry name" value="Acid Proteases"/>
    <property type="match status" value="2"/>
</dbReference>
<sequence>MKAYLNLMPCKCNSLIPITFLKSLSFLIFYAAFCSSQTPTLVLPLKTQVIPSGSIPRPPNKLPFHNNVSLTVSLTVGTPPQNVSLVIDTGSELSWLHCNKTINLPTTFDPTRSSSYSPIPCSSPTCTTRTRDFPIPASCDSNKLCHATLSYADASSSEGNLASDTFYIGGSDIPGMVFGCMDSSFSSNSDEDSKSTGLIGMNRGSLSFVSQMRFPKFSYCISGSDFSGVLLLGEARFSWLTPLNYTPLIQIATPLPYFDRVAYTVQLEGIKVSEKWLSLPKSVFVPDHTGAGQTMVDSGTQFTFLLGPVYTALRNEFLNRTAGILRVLEDPNFVFQGAMDLCYRVPLNQPRLPRLPTVTLVFRGAEMTVSGDWILYRVPGQVRGSDSVYCFTFGNSDLLGVEAFVIGHHHQQNVWMEFDLEKSRIGLAHVRCDLAGQRFGLGKVNIIGLSADEFESTKLILSTRTSPELSSFSPQCSSLQSQSVLSFHCHCYAERSALRGHVSMSKRTFSARHEAPERIAWYRRERSKMVQKREAEREQYRRERA</sequence>
<dbReference type="InterPro" id="IPR021109">
    <property type="entry name" value="Peptidase_aspartic_dom_sf"/>
</dbReference>
<dbReference type="AlphaFoldDB" id="A0A2N9GJY2"/>
<keyword evidence="4" id="KW-0378">Hydrolase</keyword>
<evidence type="ECO:0000256" key="5">
    <source>
        <dbReference type="ARBA" id="ARBA00023180"/>
    </source>
</evidence>
<dbReference type="PANTHER" id="PTHR47965">
    <property type="entry name" value="ASPARTYL PROTEASE-RELATED"/>
    <property type="match status" value="1"/>
</dbReference>
<evidence type="ECO:0000256" key="1">
    <source>
        <dbReference type="ARBA" id="ARBA00007447"/>
    </source>
</evidence>
<dbReference type="InterPro" id="IPR001969">
    <property type="entry name" value="Aspartic_peptidase_AS"/>
</dbReference>
<evidence type="ECO:0000256" key="3">
    <source>
        <dbReference type="ARBA" id="ARBA00022750"/>
    </source>
</evidence>
<evidence type="ECO:0000256" key="7">
    <source>
        <dbReference type="SAM" id="Phobius"/>
    </source>
</evidence>
<dbReference type="PANTHER" id="PTHR47965:SF77">
    <property type="entry name" value="ASPARTIC PROTEINASE PCS1"/>
    <property type="match status" value="1"/>
</dbReference>
<dbReference type="Pfam" id="PF14541">
    <property type="entry name" value="TAXi_C"/>
    <property type="match status" value="1"/>
</dbReference>
<dbReference type="PROSITE" id="PS51767">
    <property type="entry name" value="PEPTIDASE_A1"/>
    <property type="match status" value="1"/>
</dbReference>
<dbReference type="SUPFAM" id="SSF50630">
    <property type="entry name" value="Acid proteases"/>
    <property type="match status" value="1"/>
</dbReference>
<keyword evidence="7" id="KW-0472">Membrane</keyword>
<dbReference type="CDD" id="cd05476">
    <property type="entry name" value="pepsin_A_like_plant"/>
    <property type="match status" value="1"/>
</dbReference>
<dbReference type="Pfam" id="PF14543">
    <property type="entry name" value="TAXi_N"/>
    <property type="match status" value="1"/>
</dbReference>
<evidence type="ECO:0000256" key="4">
    <source>
        <dbReference type="ARBA" id="ARBA00022801"/>
    </source>
</evidence>
<dbReference type="InterPro" id="IPR033121">
    <property type="entry name" value="PEPTIDASE_A1"/>
</dbReference>
<evidence type="ECO:0000313" key="9">
    <source>
        <dbReference type="EMBL" id="SPD02767.1"/>
    </source>
</evidence>
<name>A0A2N9GJY2_FAGSY</name>
<comment type="similarity">
    <text evidence="1">Belongs to the peptidase A1 family.</text>
</comment>
<evidence type="ECO:0000256" key="6">
    <source>
        <dbReference type="PIRSR" id="PIRSR601461-1"/>
    </source>
</evidence>
<dbReference type="GO" id="GO:0004190">
    <property type="term" value="F:aspartic-type endopeptidase activity"/>
    <property type="evidence" value="ECO:0007669"/>
    <property type="project" value="UniProtKB-KW"/>
</dbReference>
<protein>
    <recommendedName>
        <fullName evidence="8">Peptidase A1 domain-containing protein</fullName>
    </recommendedName>
</protein>
<accession>A0A2N9GJY2</accession>
<keyword evidence="7" id="KW-0812">Transmembrane</keyword>
<feature type="transmembrane region" description="Helical" evidence="7">
    <location>
        <begin position="12"/>
        <end position="33"/>
    </location>
</feature>
<dbReference type="GO" id="GO:0006508">
    <property type="term" value="P:proteolysis"/>
    <property type="evidence" value="ECO:0007669"/>
    <property type="project" value="UniProtKB-KW"/>
</dbReference>
<keyword evidence="3" id="KW-0064">Aspartyl protease</keyword>
<dbReference type="FunFam" id="2.40.70.10:FF:000046">
    <property type="entry name" value="Aspartic proteinase PCS1"/>
    <property type="match status" value="1"/>
</dbReference>
<feature type="active site" evidence="6">
    <location>
        <position position="297"/>
    </location>
</feature>
<dbReference type="EMBL" id="OIVN01002336">
    <property type="protein sequence ID" value="SPD02767.1"/>
    <property type="molecule type" value="Genomic_DNA"/>
</dbReference>
<gene>
    <name evidence="9" type="ORF">FSB_LOCUS30649</name>
</gene>
<dbReference type="InterPro" id="IPR032799">
    <property type="entry name" value="TAXi_C"/>
</dbReference>
<organism evidence="9">
    <name type="scientific">Fagus sylvatica</name>
    <name type="common">Beechnut</name>
    <dbReference type="NCBI Taxonomy" id="28930"/>
    <lineage>
        <taxon>Eukaryota</taxon>
        <taxon>Viridiplantae</taxon>
        <taxon>Streptophyta</taxon>
        <taxon>Embryophyta</taxon>
        <taxon>Tracheophyta</taxon>
        <taxon>Spermatophyta</taxon>
        <taxon>Magnoliopsida</taxon>
        <taxon>eudicotyledons</taxon>
        <taxon>Gunneridae</taxon>
        <taxon>Pentapetalae</taxon>
        <taxon>rosids</taxon>
        <taxon>fabids</taxon>
        <taxon>Fagales</taxon>
        <taxon>Fagaceae</taxon>
        <taxon>Fagus</taxon>
    </lineage>
</organism>
<dbReference type="InterPro" id="IPR001461">
    <property type="entry name" value="Aspartic_peptidase_A1"/>
</dbReference>
<reference evidence="9" key="1">
    <citation type="submission" date="2018-02" db="EMBL/GenBank/DDBJ databases">
        <authorList>
            <person name="Cohen D.B."/>
            <person name="Kent A.D."/>
        </authorList>
    </citation>
    <scope>NUCLEOTIDE SEQUENCE</scope>
</reference>
<keyword evidence="5" id="KW-0325">Glycoprotein</keyword>
<dbReference type="FunFam" id="2.40.70.10:FF:000073">
    <property type="entry name" value="Aspartic proteinase PCS1"/>
    <property type="match status" value="1"/>
</dbReference>
<proteinExistence type="inferred from homology"/>
<dbReference type="InterPro" id="IPR034161">
    <property type="entry name" value="Pepsin-like_plant"/>
</dbReference>
<dbReference type="InterPro" id="IPR032861">
    <property type="entry name" value="TAXi_N"/>
</dbReference>
<feature type="active site" evidence="6">
    <location>
        <position position="88"/>
    </location>
</feature>
<keyword evidence="7" id="KW-1133">Transmembrane helix</keyword>
<dbReference type="PROSITE" id="PS00141">
    <property type="entry name" value="ASP_PROTEASE"/>
    <property type="match status" value="1"/>
</dbReference>
<evidence type="ECO:0000259" key="8">
    <source>
        <dbReference type="PROSITE" id="PS51767"/>
    </source>
</evidence>
<evidence type="ECO:0000256" key="2">
    <source>
        <dbReference type="ARBA" id="ARBA00022670"/>
    </source>
</evidence>
<feature type="domain" description="Peptidase A1" evidence="8">
    <location>
        <begin position="70"/>
        <end position="428"/>
    </location>
</feature>
<keyword evidence="2" id="KW-0645">Protease</keyword>